<feature type="transmembrane region" description="Helical" evidence="6">
    <location>
        <begin position="747"/>
        <end position="770"/>
    </location>
</feature>
<keyword evidence="5 6" id="KW-0472">Membrane</keyword>
<dbReference type="Gene3D" id="2.60.120.260">
    <property type="entry name" value="Galactose-binding domain-like"/>
    <property type="match status" value="2"/>
</dbReference>
<comment type="subunit">
    <text evidence="6">Tightly associated with the cellulose synthase catalytic subunit.</text>
</comment>
<dbReference type="STRING" id="36856.ATB98_06705"/>
<protein>
    <recommendedName>
        <fullName evidence="6">Cyclic di-GMP-binding protein</fullName>
    </recommendedName>
    <alternativeName>
        <fullName evidence="6">Cellulose synthase regulatory subunit</fullName>
    </alternativeName>
</protein>
<dbReference type="UniPathway" id="UPA00694"/>
<accession>A0A178Y4Z3</accession>
<evidence type="ECO:0000313" key="8">
    <source>
        <dbReference type="EMBL" id="OAP42093.1"/>
    </source>
</evidence>
<comment type="function">
    <text evidence="6">Binds the cellulose synthase activator, bis-(3'-5') cyclic diguanylic acid (c-di-GMP).</text>
</comment>
<reference evidence="8 9" key="1">
    <citation type="submission" date="2015-11" db="EMBL/GenBank/DDBJ databases">
        <title>Ensifer anhuiense sp. nov., an effective nitrogen fixation bacterium with Glycine soja.</title>
        <authorList>
            <person name="Yan H."/>
            <person name="Chen W."/>
        </authorList>
    </citation>
    <scope>NUCLEOTIDE SEQUENCE [LARGE SCALE GENOMIC DNA]</scope>
    <source>
        <strain evidence="8 9">LMG 7837</strain>
    </source>
</reference>
<dbReference type="Pfam" id="PF03170">
    <property type="entry name" value="BcsB"/>
    <property type="match status" value="1"/>
</dbReference>
<evidence type="ECO:0000256" key="4">
    <source>
        <dbReference type="ARBA" id="ARBA00022989"/>
    </source>
</evidence>
<comment type="caution">
    <text evidence="8">The sequence shown here is derived from an EMBL/GenBank/DDBJ whole genome shotgun (WGS) entry which is preliminary data.</text>
</comment>
<dbReference type="Proteomes" id="UP000078507">
    <property type="component" value="Unassembled WGS sequence"/>
</dbReference>
<dbReference type="GO" id="GO:0006011">
    <property type="term" value="P:UDP-alpha-D-glucose metabolic process"/>
    <property type="evidence" value="ECO:0007669"/>
    <property type="project" value="InterPro"/>
</dbReference>
<organism evidence="8 9">
    <name type="scientific">Sinorhizobium saheli</name>
    <dbReference type="NCBI Taxonomy" id="36856"/>
    <lineage>
        <taxon>Bacteria</taxon>
        <taxon>Pseudomonadati</taxon>
        <taxon>Pseudomonadota</taxon>
        <taxon>Alphaproteobacteria</taxon>
        <taxon>Hyphomicrobiales</taxon>
        <taxon>Rhizobiaceae</taxon>
        <taxon>Sinorhizobium/Ensifer group</taxon>
        <taxon>Sinorhizobium</taxon>
    </lineage>
</organism>
<keyword evidence="6" id="KW-0997">Cell inner membrane</keyword>
<dbReference type="GO" id="GO:0030244">
    <property type="term" value="P:cellulose biosynthetic process"/>
    <property type="evidence" value="ECO:0007669"/>
    <property type="project" value="UniProtKB-KW"/>
</dbReference>
<dbReference type="PANTHER" id="PTHR39083:SF1">
    <property type="entry name" value="CYCLIC DI-GMP-BINDING PROTEIN"/>
    <property type="match status" value="1"/>
</dbReference>
<dbReference type="GO" id="GO:0005886">
    <property type="term" value="C:plasma membrane"/>
    <property type="evidence" value="ECO:0007669"/>
    <property type="project" value="UniProtKB-SubCell"/>
</dbReference>
<keyword evidence="6" id="KW-0732">Signal</keyword>
<feature type="signal peptide" evidence="6">
    <location>
        <begin position="1"/>
        <end position="18"/>
    </location>
</feature>
<feature type="chain" id="PRO_5015217866" description="Cyclic di-GMP-binding protein" evidence="6">
    <location>
        <begin position="19"/>
        <end position="776"/>
    </location>
</feature>
<sequence>MTRALAFLIALLVCGSLAAQPAPFDMSGERPAEEPAPPQRPEAAEPDAGNAGRPAATAPEPDRSDEAFRRYIIPFRSLSLTGETDRRTWSVYLTPGQAAGARALTFSYQNAIVVAPETSLLSVFVNGTLIGEGPVQAADAPQMRSYALPAGLLRTGSNEIRFQVRQRHRTDCTIESTYELWTEIASDSAFISFGNGAARALTALEDIQAVGQDGAGRTRFNIVAPALEQPSRTAALMRLAEGLALFGHMPTQTVLFRQDLPAAGEPGELMVLAGTASELAPVLRSLPPEASTTPVAAFVREGADRAPLLVVSGPDWPGVEQAIEMIAKATDRPVGVARDVINTERWRLPETPQVLSGKRLSFSELGVETSEFSGRRFRTAFAVAIPSDFYADAYGEARVLLDAAYTDVVRPGSRIDIYVNGSIATTVPFDSARGGIMRHLPINVTLRHFRPGPNLIELEAVLLTESDRACAPGSAASPEPRFALFDSSEFEMPDFARIARRPDLAATAGSAYPYGGGRPIALYLDRTDADTLSAAATFVARLAVSGGRPIPIETLTSPLAAANRNTLFVGAIPQLPKALLTQAGIDTDSQLSWGNAAAGVPGRRTQMAFNEWQTRLKGGGGVLLSVEQWIKDRFDISLSSLQLIPSEEAPFAPPDTATLLVAQAADPTANAAWTVVTAPSPELLREGVSAIADVSKWGQLAGHISIYEPANDKVTAIAAKRLDFVPTTPPSFWNYRLIAANWLSTNILYYAVLLVSLATLLGLATAILLGKLGRRS</sequence>
<comment type="subcellular location">
    <subcellularLocation>
        <location evidence="6">Cell inner membrane</location>
    </subcellularLocation>
    <subcellularLocation>
        <location evidence="1">Cell membrane</location>
        <topology evidence="1">Single-pass membrane protein</topology>
    </subcellularLocation>
</comment>
<keyword evidence="4 6" id="KW-1133">Transmembrane helix</keyword>
<evidence type="ECO:0000256" key="2">
    <source>
        <dbReference type="ARBA" id="ARBA00022475"/>
    </source>
</evidence>
<evidence type="ECO:0000256" key="1">
    <source>
        <dbReference type="ARBA" id="ARBA00004162"/>
    </source>
</evidence>
<dbReference type="AlphaFoldDB" id="A0A178Y4Z3"/>
<name>A0A178Y4Z3_SINSA</name>
<evidence type="ECO:0000256" key="7">
    <source>
        <dbReference type="SAM" id="MobiDB-lite"/>
    </source>
</evidence>
<keyword evidence="2 6" id="KW-1003">Cell membrane</keyword>
<evidence type="ECO:0000256" key="3">
    <source>
        <dbReference type="ARBA" id="ARBA00022692"/>
    </source>
</evidence>
<comment type="similarity">
    <text evidence="6">Belongs to the AcsB/BcsB family.</text>
</comment>
<dbReference type="RefSeq" id="WP_066876943.1">
    <property type="nucleotide sequence ID" value="NZ_LNQB01000083.1"/>
</dbReference>
<evidence type="ECO:0000313" key="9">
    <source>
        <dbReference type="Proteomes" id="UP000078507"/>
    </source>
</evidence>
<feature type="region of interest" description="Disordered" evidence="7">
    <location>
        <begin position="24"/>
        <end position="63"/>
    </location>
</feature>
<proteinExistence type="inferred from homology"/>
<keyword evidence="9" id="KW-1185">Reference proteome</keyword>
<comment type="pathway">
    <text evidence="6">Glycan metabolism; bacterial cellulose biosynthesis.</text>
</comment>
<dbReference type="OrthoDB" id="7615145at2"/>
<keyword evidence="3 6" id="KW-0812">Transmembrane</keyword>
<evidence type="ECO:0000256" key="5">
    <source>
        <dbReference type="ARBA" id="ARBA00023136"/>
    </source>
</evidence>
<evidence type="ECO:0000256" key="6">
    <source>
        <dbReference type="RuleBase" id="RU365021"/>
    </source>
</evidence>
<gene>
    <name evidence="8" type="ORF">ATB98_06705</name>
</gene>
<dbReference type="InterPro" id="IPR018513">
    <property type="entry name" value="Cell_synthase_bac"/>
</dbReference>
<dbReference type="PANTHER" id="PTHR39083">
    <property type="entry name" value="CYCLIC DI-GMP-BINDING PROTEIN"/>
    <property type="match status" value="1"/>
</dbReference>
<keyword evidence="6" id="KW-0973">c-di-GMP</keyword>
<keyword evidence="6" id="KW-0135">Cellulose biosynthesis</keyword>
<dbReference type="EMBL" id="LNQB01000083">
    <property type="protein sequence ID" value="OAP42093.1"/>
    <property type="molecule type" value="Genomic_DNA"/>
</dbReference>